<comment type="caution">
    <text evidence="4">The sequence shown here is derived from an EMBL/GenBank/DDBJ whole genome shotgun (WGS) entry which is preliminary data.</text>
</comment>
<dbReference type="InterPro" id="IPR029044">
    <property type="entry name" value="Nucleotide-diphossugar_trans"/>
</dbReference>
<evidence type="ECO:0000313" key="4">
    <source>
        <dbReference type="EMBL" id="PTV01203.1"/>
    </source>
</evidence>
<dbReference type="Gene3D" id="3.90.550.10">
    <property type="entry name" value="Spore Coat Polysaccharide Biosynthesis Protein SpsA, Chain A"/>
    <property type="match status" value="1"/>
</dbReference>
<evidence type="ECO:0000259" key="3">
    <source>
        <dbReference type="Pfam" id="PF00535"/>
    </source>
</evidence>
<evidence type="ECO:0000256" key="2">
    <source>
        <dbReference type="ARBA" id="ARBA00022679"/>
    </source>
</evidence>
<protein>
    <submittedName>
        <fullName evidence="4">Glycosyltransferase family 2 protein</fullName>
    </submittedName>
</protein>
<gene>
    <name evidence="4" type="ORF">DB325_09820</name>
</gene>
<proteinExistence type="predicted"/>
<dbReference type="Pfam" id="PF00535">
    <property type="entry name" value="Glycos_transf_2"/>
    <property type="match status" value="1"/>
</dbReference>
<evidence type="ECO:0000256" key="1">
    <source>
        <dbReference type="ARBA" id="ARBA00022676"/>
    </source>
</evidence>
<accession>A0A2T5Q1B9</accession>
<keyword evidence="2 4" id="KW-0808">Transferase</keyword>
<keyword evidence="1" id="KW-0328">Glycosyltransferase</keyword>
<organism evidence="4 5">
    <name type="scientific">Limosilactobacillus reuteri</name>
    <name type="common">Lactobacillus reuteri</name>
    <dbReference type="NCBI Taxonomy" id="1598"/>
    <lineage>
        <taxon>Bacteria</taxon>
        <taxon>Bacillati</taxon>
        <taxon>Bacillota</taxon>
        <taxon>Bacilli</taxon>
        <taxon>Lactobacillales</taxon>
        <taxon>Lactobacillaceae</taxon>
        <taxon>Limosilactobacillus</taxon>
    </lineage>
</organism>
<dbReference type="GO" id="GO:0016757">
    <property type="term" value="F:glycosyltransferase activity"/>
    <property type="evidence" value="ECO:0007669"/>
    <property type="project" value="UniProtKB-KW"/>
</dbReference>
<dbReference type="CDD" id="cd00761">
    <property type="entry name" value="Glyco_tranf_GTA_type"/>
    <property type="match status" value="1"/>
</dbReference>
<dbReference type="PANTHER" id="PTHR22916:SF51">
    <property type="entry name" value="GLYCOSYLTRANSFERASE EPSH-RELATED"/>
    <property type="match status" value="1"/>
</dbReference>
<dbReference type="SUPFAM" id="SSF53448">
    <property type="entry name" value="Nucleotide-diphospho-sugar transferases"/>
    <property type="match status" value="1"/>
</dbReference>
<evidence type="ECO:0000313" key="5">
    <source>
        <dbReference type="Proteomes" id="UP000244083"/>
    </source>
</evidence>
<dbReference type="PANTHER" id="PTHR22916">
    <property type="entry name" value="GLYCOSYLTRANSFERASE"/>
    <property type="match status" value="1"/>
</dbReference>
<dbReference type="Proteomes" id="UP000244083">
    <property type="component" value="Unassembled WGS sequence"/>
</dbReference>
<dbReference type="EMBL" id="QAZN01000029">
    <property type="protein sequence ID" value="PTV01203.1"/>
    <property type="molecule type" value="Genomic_DNA"/>
</dbReference>
<dbReference type="AlphaFoldDB" id="A0A2T5Q1B9"/>
<name>A0A2T5Q1B9_LIMRT</name>
<dbReference type="RefSeq" id="WP_107722193.1">
    <property type="nucleotide sequence ID" value="NZ_QAZN01000029.1"/>
</dbReference>
<sequence length="329" mass="38967">MISVIMPVYNVERYVSTCIKSVLNQTYRNFELIIVNDGSTDNSLKEIEKFNSDPRVRIITQVNQGLSSARNTGLKYVKGEYTYFIDSDDIINHNLFKLLIMEFKANKAIDLISFDHVESNLKKIPNMDENLNVKRKNFLSAGEALKELMKNEIDQMAWSYIVRTEILIRNNIQFSYGRLFEDNNSAAKIFNNCKKIEKISVFPKPYILRERESSITERANSNLSIKELKDEMFIFKDEFDVFIESNNVDANLAQRWYFNKLNHLYIKYYSSLITEAPTLLNDLRQTSIKMYHNHMILSLSFRDMERWLRVNSKVFDRFIRFIVDRRKDE</sequence>
<feature type="domain" description="Glycosyltransferase 2-like" evidence="3">
    <location>
        <begin position="3"/>
        <end position="135"/>
    </location>
</feature>
<reference evidence="5" key="1">
    <citation type="submission" date="2018-04" db="EMBL/GenBank/DDBJ databases">
        <title>Draft Genome Sequences of 10 Lactobacillus Species from 22 Commercial Probiotic Products.</title>
        <authorList>
            <person name="Gangiredla J."/>
            <person name="Barnaba T.J."/>
            <person name="Mammel M.K."/>
            <person name="Lacher D.W."/>
            <person name="Elkins C.A."/>
            <person name="Lampel K.A."/>
            <person name="Whitehouse C.A."/>
            <person name="Tartera C."/>
        </authorList>
    </citation>
    <scope>NUCLEOTIDE SEQUENCE [LARGE SCALE GENOMIC DNA]</scope>
    <source>
        <strain evidence="5">DS12_10</strain>
    </source>
</reference>
<dbReference type="InterPro" id="IPR001173">
    <property type="entry name" value="Glyco_trans_2-like"/>
</dbReference>